<dbReference type="InParanoid" id="A0A7R8UBE2"/>
<proteinExistence type="predicted"/>
<evidence type="ECO:0000313" key="3">
    <source>
        <dbReference type="Proteomes" id="UP000594454"/>
    </source>
</evidence>
<evidence type="ECO:0000313" key="2">
    <source>
        <dbReference type="EMBL" id="CAD7076834.1"/>
    </source>
</evidence>
<feature type="compositionally biased region" description="Pro residues" evidence="1">
    <location>
        <begin position="184"/>
        <end position="194"/>
    </location>
</feature>
<dbReference type="EMBL" id="LR899009">
    <property type="protein sequence ID" value="CAD7076834.1"/>
    <property type="molecule type" value="Genomic_DNA"/>
</dbReference>
<feature type="compositionally biased region" description="Pro residues" evidence="1">
    <location>
        <begin position="163"/>
        <end position="172"/>
    </location>
</feature>
<evidence type="ECO:0000256" key="1">
    <source>
        <dbReference type="SAM" id="MobiDB-lite"/>
    </source>
</evidence>
<dbReference type="OrthoDB" id="8092534at2759"/>
<feature type="compositionally biased region" description="Basic and acidic residues" evidence="1">
    <location>
        <begin position="173"/>
        <end position="183"/>
    </location>
</feature>
<dbReference type="Proteomes" id="UP000594454">
    <property type="component" value="Chromosome 1"/>
</dbReference>
<keyword evidence="3" id="KW-1185">Reference proteome</keyword>
<feature type="region of interest" description="Disordered" evidence="1">
    <location>
        <begin position="163"/>
        <end position="194"/>
    </location>
</feature>
<dbReference type="AlphaFoldDB" id="A0A7R8UBE2"/>
<protein>
    <submittedName>
        <fullName evidence="2">Uncharacterized protein</fullName>
    </submittedName>
</protein>
<gene>
    <name evidence="2" type="ORF">HERILL_LOCUS225</name>
</gene>
<sequence>MYIRDYGSAEDNDKGIGRGHRRRHLASSDHDKTWWSFDLDKCYRIDVVFNAMNKCEWYNYEAMGPTITLDKLKAKELETDEQWNDSRFEASYMQSTPHYHPYVRHIGRTYIGSDFGWLYRTHLQHFFMVRGIEQYSIKNGITPDWHVQENDWVWSPDKTPPNLPAPVVPYPPDDQHAVPDDPNKPLPPPPPPPAPVDVVVGDVALLIPLLDMARTDLTETLDDLKKCVESRGNMAKKKIAACGKYNTALEQSLNAAANKYSSRVSYLELLSKECGETLKILCTKYAEGGLVIRPEQQDVQANIRRINTQGNFFHIKEVSGRLPPLTNMQNRADRSAQQTLQSLINQMKVICRMEEN</sequence>
<organism evidence="2 3">
    <name type="scientific">Hermetia illucens</name>
    <name type="common">Black soldier fly</name>
    <dbReference type="NCBI Taxonomy" id="343691"/>
    <lineage>
        <taxon>Eukaryota</taxon>
        <taxon>Metazoa</taxon>
        <taxon>Ecdysozoa</taxon>
        <taxon>Arthropoda</taxon>
        <taxon>Hexapoda</taxon>
        <taxon>Insecta</taxon>
        <taxon>Pterygota</taxon>
        <taxon>Neoptera</taxon>
        <taxon>Endopterygota</taxon>
        <taxon>Diptera</taxon>
        <taxon>Brachycera</taxon>
        <taxon>Stratiomyomorpha</taxon>
        <taxon>Stratiomyidae</taxon>
        <taxon>Hermetiinae</taxon>
        <taxon>Hermetia</taxon>
    </lineage>
</organism>
<reference evidence="2 3" key="1">
    <citation type="submission" date="2020-11" db="EMBL/GenBank/DDBJ databases">
        <authorList>
            <person name="Wallbank WR R."/>
            <person name="Pardo Diaz C."/>
            <person name="Kozak K."/>
            <person name="Martin S."/>
            <person name="Jiggins C."/>
            <person name="Moest M."/>
            <person name="Warren A I."/>
            <person name="Generalovic N T."/>
            <person name="Byers J.R.P. K."/>
            <person name="Montejo-Kovacevich G."/>
            <person name="Yen C E."/>
        </authorList>
    </citation>
    <scope>NUCLEOTIDE SEQUENCE [LARGE SCALE GENOMIC DNA]</scope>
</reference>
<accession>A0A7R8UBE2</accession>
<name>A0A7R8UBE2_HERIL</name>